<organism evidence="2 3">
    <name type="scientific">Faecalibacterium prausnitzii</name>
    <dbReference type="NCBI Taxonomy" id="853"/>
    <lineage>
        <taxon>Bacteria</taxon>
        <taxon>Bacillati</taxon>
        <taxon>Bacillota</taxon>
        <taxon>Clostridia</taxon>
        <taxon>Eubacteriales</taxon>
        <taxon>Oscillospiraceae</taxon>
        <taxon>Faecalibacterium</taxon>
    </lineage>
</organism>
<proteinExistence type="predicted"/>
<dbReference type="RefSeq" id="WP_098922338.1">
    <property type="nucleotide sequence ID" value="NZ_CP023819.1"/>
</dbReference>
<keyword evidence="1" id="KW-1133">Transmembrane helix</keyword>
<dbReference type="Proteomes" id="UP000223709">
    <property type="component" value="Chromosome"/>
</dbReference>
<evidence type="ECO:0000256" key="1">
    <source>
        <dbReference type="SAM" id="Phobius"/>
    </source>
</evidence>
<feature type="transmembrane region" description="Helical" evidence="1">
    <location>
        <begin position="21"/>
        <end position="39"/>
    </location>
</feature>
<protein>
    <submittedName>
        <fullName evidence="2">Stage III sporulation protein AG</fullName>
    </submittedName>
</protein>
<reference evidence="2 3" key="1">
    <citation type="submission" date="2017-10" db="EMBL/GenBank/DDBJ databases">
        <title>Complete Genome Sequence of Faecalibacterium prausnitzii isolated from the gut of healthy adult Indian.</title>
        <authorList>
            <person name="Bag S."/>
            <person name="Ghosh T.S."/>
            <person name="Das B."/>
        </authorList>
    </citation>
    <scope>NUCLEOTIDE SEQUENCE [LARGE SCALE GENOMIC DNA]</scope>
    <source>
        <strain evidence="2 3">Indica</strain>
    </source>
</reference>
<sequence>MKSREQSLFSGLLQKQNRTQLAIILGVAAMLLILFSELFSAPAKPAASAGSSAAVSETAYREQLETQLKELIEQLDGAGKTVVMVTLESGEETIYAVDTQSGQMQNQETHVLLEDGSALEETTYLPAVCGVAVVCDGGGDVRVAARITELVRALLDLSANRICVEQRKG</sequence>
<name>A0A291T7D1_9FIRM</name>
<dbReference type="EMBL" id="CP023819">
    <property type="protein sequence ID" value="ATL89000.1"/>
    <property type="molecule type" value="Genomic_DNA"/>
</dbReference>
<keyword evidence="1" id="KW-0812">Transmembrane</keyword>
<keyword evidence="1" id="KW-0472">Membrane</keyword>
<gene>
    <name evidence="2" type="ORF">CRH10_01045</name>
</gene>
<accession>A0A291T7D1</accession>
<evidence type="ECO:0000313" key="2">
    <source>
        <dbReference type="EMBL" id="ATL89000.1"/>
    </source>
</evidence>
<dbReference type="AlphaFoldDB" id="A0A291T7D1"/>
<evidence type="ECO:0000313" key="3">
    <source>
        <dbReference type="Proteomes" id="UP000223709"/>
    </source>
</evidence>